<proteinExistence type="inferred from homology"/>
<dbReference type="InterPro" id="IPR021150">
    <property type="entry name" value="Ubiq_cyt_c_chap"/>
</dbReference>
<evidence type="ECO:0000313" key="5">
    <source>
        <dbReference type="Proteomes" id="UP000199598"/>
    </source>
</evidence>
<dbReference type="PANTHER" id="PTHR12184">
    <property type="entry name" value="UBIQUINOL-CYTOCHROME C REDUCTASE COMPLEX ASSEMBLY FACTOR 1 FAMILY MEMBER"/>
    <property type="match status" value="1"/>
</dbReference>
<comment type="similarity">
    <text evidence="1">Belongs to the CBP3 family.</text>
</comment>
<dbReference type="PIRSF" id="PIRSF032079">
    <property type="entry name" value="UCP032079"/>
    <property type="match status" value="1"/>
</dbReference>
<dbReference type="InterPro" id="IPR007129">
    <property type="entry name" value="Ubiqinol_cyt_c_chaperone_CPB3"/>
</dbReference>
<organism evidence="4 5">
    <name type="scientific">Pseudovibrio ascidiaceicola</name>
    <dbReference type="NCBI Taxonomy" id="285279"/>
    <lineage>
        <taxon>Bacteria</taxon>
        <taxon>Pseudomonadati</taxon>
        <taxon>Pseudomonadota</taxon>
        <taxon>Alphaproteobacteria</taxon>
        <taxon>Hyphomicrobiales</taxon>
        <taxon>Stappiaceae</taxon>
        <taxon>Pseudovibrio</taxon>
    </lineage>
</organism>
<evidence type="ECO:0000259" key="3">
    <source>
        <dbReference type="Pfam" id="PF03981"/>
    </source>
</evidence>
<evidence type="ECO:0000256" key="1">
    <source>
        <dbReference type="ARBA" id="ARBA00006407"/>
    </source>
</evidence>
<comment type="similarity">
    <text evidence="2">Belongs to the UPF0174 family.</text>
</comment>
<keyword evidence="5" id="KW-1185">Reference proteome</keyword>
<evidence type="ECO:0000256" key="2">
    <source>
        <dbReference type="ARBA" id="ARBA00006436"/>
    </source>
</evidence>
<dbReference type="RefSeq" id="WP_208860422.1">
    <property type="nucleotide sequence ID" value="NZ_FOSK01000008.1"/>
</dbReference>
<accession>A0A1I4BP77</accession>
<dbReference type="PANTHER" id="PTHR12184:SF1">
    <property type="entry name" value="UBIQUINOL-CYTOCHROME-C REDUCTASE COMPLEX ASSEMBLY FACTOR 1"/>
    <property type="match status" value="1"/>
</dbReference>
<feature type="domain" description="Ubiquinol-cytochrome c chaperone" evidence="3">
    <location>
        <begin position="32"/>
        <end position="171"/>
    </location>
</feature>
<gene>
    <name evidence="4" type="ORF">SAMN04488518_10877</name>
</gene>
<dbReference type="Proteomes" id="UP000199598">
    <property type="component" value="Unassembled WGS sequence"/>
</dbReference>
<protein>
    <submittedName>
        <fullName evidence="4">Cytochrome b pre-mRNA-processing protein 3</fullName>
    </submittedName>
</protein>
<dbReference type="InterPro" id="IPR014569">
    <property type="entry name" value="Ubq_cyt-c_CBP3-rel"/>
</dbReference>
<dbReference type="Pfam" id="PF03981">
    <property type="entry name" value="Ubiq_cyt_C_chap"/>
    <property type="match status" value="1"/>
</dbReference>
<comment type="caution">
    <text evidence="4">The sequence shown here is derived from an EMBL/GenBank/DDBJ whole genome shotgun (WGS) entry which is preliminary data.</text>
</comment>
<reference evidence="4 5" key="1">
    <citation type="submission" date="2016-10" db="EMBL/GenBank/DDBJ databases">
        <authorList>
            <person name="Varghese N."/>
            <person name="Submissions S."/>
        </authorList>
    </citation>
    <scope>NUCLEOTIDE SEQUENCE [LARGE SCALE GENOMIC DNA]</scope>
    <source>
        <strain evidence="4 5">DSM 16392</strain>
    </source>
</reference>
<evidence type="ECO:0000313" key="4">
    <source>
        <dbReference type="EMBL" id="SFK70608.1"/>
    </source>
</evidence>
<name>A0A1I4BP77_9HYPH</name>
<sequence>MIFGFFRRRKDTSVRTTYERIVAQARLPVFYQHYGIPDTSEGRFEMIVLHAFCVFHRLGGEDKASRKFAQAVFDYFFQDMDQSMREIGIGDEGVRKRVRIMVESFYGRTASYMQALENKDNSALFEAFVRNIYGEGGEAVAIRALVHYMHEAVEGLAALPTHEILAGDVKFVAPKTELIRESASDG</sequence>
<dbReference type="EMBL" id="FOSK01000008">
    <property type="protein sequence ID" value="SFK70608.1"/>
    <property type="molecule type" value="Genomic_DNA"/>
</dbReference>